<organism evidence="1 2">
    <name type="scientific">Natronospirillum operosum</name>
    <dbReference type="NCBI Taxonomy" id="2759953"/>
    <lineage>
        <taxon>Bacteria</taxon>
        <taxon>Pseudomonadati</taxon>
        <taxon>Pseudomonadota</taxon>
        <taxon>Gammaproteobacteria</taxon>
        <taxon>Oceanospirillales</taxon>
        <taxon>Natronospirillaceae</taxon>
        <taxon>Natronospirillum</taxon>
    </lineage>
</organism>
<dbReference type="Gene3D" id="1.25.40.10">
    <property type="entry name" value="Tetratricopeptide repeat domain"/>
    <property type="match status" value="1"/>
</dbReference>
<proteinExistence type="predicted"/>
<gene>
    <name evidence="1" type="ORF">E4656_01035</name>
</gene>
<comment type="caution">
    <text evidence="1">The sequence shown here is derived from an EMBL/GenBank/DDBJ whole genome shotgun (WGS) entry which is preliminary data.</text>
</comment>
<dbReference type="Proteomes" id="UP000297475">
    <property type="component" value="Unassembled WGS sequence"/>
</dbReference>
<dbReference type="RefSeq" id="WP_135480380.1">
    <property type="nucleotide sequence ID" value="NZ_SRMF01000001.1"/>
</dbReference>
<dbReference type="AlphaFoldDB" id="A0A4Z0WI36"/>
<protein>
    <submittedName>
        <fullName evidence="1">Uncharacterized protein</fullName>
    </submittedName>
</protein>
<name>A0A4Z0WI36_9GAMM</name>
<accession>A0A4Z0WI36</accession>
<dbReference type="InterPro" id="IPR011990">
    <property type="entry name" value="TPR-like_helical_dom_sf"/>
</dbReference>
<evidence type="ECO:0000313" key="2">
    <source>
        <dbReference type="Proteomes" id="UP000297475"/>
    </source>
</evidence>
<dbReference type="SUPFAM" id="SSF48452">
    <property type="entry name" value="TPR-like"/>
    <property type="match status" value="1"/>
</dbReference>
<keyword evidence="2" id="KW-1185">Reference proteome</keyword>
<reference evidence="1 2" key="1">
    <citation type="submission" date="2019-04" db="EMBL/GenBank/DDBJ databases">
        <title>Natronospirillum operosus gen. nov., sp. nov., a haloalkaliphilic satellite isolated from decaying biomass of laboratory culture of cyanobacterium Geitlerinema sp. and proposal of Natronospirillaceae fam. nov. and Saccharospirillaceae fam. nov.</title>
        <authorList>
            <person name="Kevbrin V."/>
            <person name="Boltyanskaya Y."/>
            <person name="Koziaeva V."/>
            <person name="Grouzdev D.S."/>
            <person name="Park M."/>
            <person name="Cho J."/>
        </authorList>
    </citation>
    <scope>NUCLEOTIDE SEQUENCE [LARGE SCALE GENOMIC DNA]</scope>
    <source>
        <strain evidence="1 2">G-116</strain>
    </source>
</reference>
<dbReference type="EMBL" id="SRMF01000001">
    <property type="protein sequence ID" value="TGG95043.1"/>
    <property type="molecule type" value="Genomic_DNA"/>
</dbReference>
<sequence length="560" mass="64603">MFQGLGGGSRILVGSVALLCFQALPLPGDAQTRGFSEQRTELITHPEPVERHQSPLRDYSHQESQQRVLQWLRDADYTAMEDYFAPCFDNPPVLGRLELDCHQRLEVSAVYDLEIQSALQFWTIEHPDSYLAAVLMANHLWEAAWAHRGFGFSNTISSERMDSYSSYLEGASVYAESARVLAPEQPYAVAILVNLYGSQTHLNDQARVLYDSYLDANPYSYIVRQEHLTRLQPRWGGSDVELQELVDSAAPYLEGNSQLQLLFRWPAVSIANDFRTGYGHRARDSERALEMYRSELEEHPDASDTRLQFISLRSELDDYHLEALQDLQPFVRDYLLTHRSHNTLNLAMYRVSAYLPRLHLNERALSLHPDSPVLHAKLGDAYRTLEWHDLAVEAYETARQRAPFDILVEREYRRAQRALGVEVPEWSEDIDYLFDYLVHVFPAEQYLPSFVEGAAQQIADLGGTATLDEIRAALEYQISHADIRRDMESFWRRQALDLDALDVITTFYAEMRSCACHYTEAHRERLRERAVSEHEPLLQAALDQAWEYYVRRVNAWLNAL</sequence>
<evidence type="ECO:0000313" key="1">
    <source>
        <dbReference type="EMBL" id="TGG95043.1"/>
    </source>
</evidence>
<dbReference type="OrthoDB" id="8099246at2"/>